<dbReference type="GO" id="GO:0005737">
    <property type="term" value="C:cytoplasm"/>
    <property type="evidence" value="ECO:0007669"/>
    <property type="project" value="TreeGrafter"/>
</dbReference>
<dbReference type="PANTHER" id="PTHR10953">
    <property type="entry name" value="UBIQUITIN-ACTIVATING ENZYME E1"/>
    <property type="match status" value="1"/>
</dbReference>
<dbReference type="Pfam" id="PF00899">
    <property type="entry name" value="ThiF"/>
    <property type="match status" value="1"/>
</dbReference>
<feature type="domain" description="THIF-type NAD/FAD binding fold" evidence="2">
    <location>
        <begin position="5"/>
        <end position="241"/>
    </location>
</feature>
<gene>
    <name evidence="3" type="ORF">GH741_18985</name>
</gene>
<dbReference type="GO" id="GO:0042292">
    <property type="term" value="F:URM1 activating enzyme activity"/>
    <property type="evidence" value="ECO:0007669"/>
    <property type="project" value="TreeGrafter"/>
</dbReference>
<evidence type="ECO:0000256" key="1">
    <source>
        <dbReference type="ARBA" id="ARBA00009919"/>
    </source>
</evidence>
<dbReference type="InterPro" id="IPR000594">
    <property type="entry name" value="ThiF_NAD_FAD-bd"/>
</dbReference>
<dbReference type="GO" id="GO:0032447">
    <property type="term" value="P:protein urmylation"/>
    <property type="evidence" value="ECO:0007669"/>
    <property type="project" value="TreeGrafter"/>
</dbReference>
<dbReference type="RefSeq" id="WP_338079571.1">
    <property type="nucleotide sequence ID" value="NZ_WJNG01000018.1"/>
</dbReference>
<sequence length="336" mass="37325">MTERYSRQALFKPIGGKGQSKIENKHVLIVGCGALGSASAEALVRAGIGKLTIVDRDYVEFSNLQRQQLFVENDAIDQIPKAIAAQKRLAEINSNVIIDAHVIDATSQSLTPLLDTIDLLIDATDNFDIRFTINDLLQSHNIPWIFGSCVGSTGMSYTILPGQTPCLHCLLNVTSLSGATCDSVGIISPAVQMVVAHQMTEAFKLLVEDHQALRRGLVMFDLWNNHYQTINVERAKRIDCPSCGANPTFPYLDYDTQTKTEVLCGRDTVQIRSNLDIQLEDLASRLKSVGKINLNPFLLSIQYDSYRVVFFRDGRTFVHGTNSIEQAKKVYYRLVG</sequence>
<dbReference type="NCBIfam" id="NF009123">
    <property type="entry name" value="PRK12475.1"/>
    <property type="match status" value="1"/>
</dbReference>
<dbReference type="GO" id="GO:0002143">
    <property type="term" value="P:tRNA wobble position uridine thiolation"/>
    <property type="evidence" value="ECO:0007669"/>
    <property type="project" value="TreeGrafter"/>
</dbReference>
<accession>A0A6A8DNV5</accession>
<dbReference type="SUPFAM" id="SSF69572">
    <property type="entry name" value="Activating enzymes of the ubiquitin-like proteins"/>
    <property type="match status" value="1"/>
</dbReference>
<organism evidence="3 4">
    <name type="scientific">Aquibacillus halophilus</name>
    <dbReference type="NCBI Taxonomy" id="930132"/>
    <lineage>
        <taxon>Bacteria</taxon>
        <taxon>Bacillati</taxon>
        <taxon>Bacillota</taxon>
        <taxon>Bacilli</taxon>
        <taxon>Bacillales</taxon>
        <taxon>Bacillaceae</taxon>
        <taxon>Aquibacillus</taxon>
    </lineage>
</organism>
<dbReference type="PANTHER" id="PTHR10953:SF102">
    <property type="entry name" value="ADENYLYLTRANSFERASE AND SULFURTRANSFERASE MOCS3"/>
    <property type="match status" value="1"/>
</dbReference>
<dbReference type="FunFam" id="3.40.50.720:FF:000080">
    <property type="entry name" value="Thiazole biosynthesis adenylyltransferase ThiF"/>
    <property type="match status" value="1"/>
</dbReference>
<protein>
    <submittedName>
        <fullName evidence="3">Thiamine biosynthesis protein MoeB</fullName>
    </submittedName>
</protein>
<dbReference type="Proteomes" id="UP000799092">
    <property type="component" value="Unassembled WGS sequence"/>
</dbReference>
<dbReference type="CDD" id="cd00757">
    <property type="entry name" value="ThiF_MoeB_HesA_family"/>
    <property type="match status" value="1"/>
</dbReference>
<name>A0A6A8DNV5_9BACI</name>
<dbReference type="GO" id="GO:0016779">
    <property type="term" value="F:nucleotidyltransferase activity"/>
    <property type="evidence" value="ECO:0007669"/>
    <property type="project" value="TreeGrafter"/>
</dbReference>
<dbReference type="InterPro" id="IPR035985">
    <property type="entry name" value="Ubiquitin-activating_enz"/>
</dbReference>
<reference evidence="3" key="1">
    <citation type="submission" date="2019-11" db="EMBL/GenBank/DDBJ databases">
        <authorList>
            <person name="Li J."/>
        </authorList>
    </citation>
    <scope>NUCLEOTIDE SEQUENCE</scope>
    <source>
        <strain evidence="3">B6B</strain>
    </source>
</reference>
<comment type="caution">
    <text evidence="3">The sequence shown here is derived from an EMBL/GenBank/DDBJ whole genome shotgun (WGS) entry which is preliminary data.</text>
</comment>
<evidence type="ECO:0000313" key="4">
    <source>
        <dbReference type="Proteomes" id="UP000799092"/>
    </source>
</evidence>
<comment type="similarity">
    <text evidence="1">Belongs to the HesA/MoeB/ThiF family.</text>
</comment>
<evidence type="ECO:0000313" key="3">
    <source>
        <dbReference type="EMBL" id="MRH44737.1"/>
    </source>
</evidence>
<dbReference type="Gene3D" id="3.40.50.720">
    <property type="entry name" value="NAD(P)-binding Rossmann-like Domain"/>
    <property type="match status" value="1"/>
</dbReference>
<dbReference type="InterPro" id="IPR045886">
    <property type="entry name" value="ThiF/MoeB/HesA"/>
</dbReference>
<evidence type="ECO:0000259" key="2">
    <source>
        <dbReference type="Pfam" id="PF00899"/>
    </source>
</evidence>
<dbReference type="EMBL" id="WJNG01000018">
    <property type="protein sequence ID" value="MRH44737.1"/>
    <property type="molecule type" value="Genomic_DNA"/>
</dbReference>
<keyword evidence="4" id="KW-1185">Reference proteome</keyword>
<dbReference type="GO" id="GO:0004792">
    <property type="term" value="F:thiosulfate-cyanide sulfurtransferase activity"/>
    <property type="evidence" value="ECO:0007669"/>
    <property type="project" value="TreeGrafter"/>
</dbReference>
<proteinExistence type="inferred from homology"/>
<dbReference type="AlphaFoldDB" id="A0A6A8DNV5"/>